<evidence type="ECO:0000259" key="4">
    <source>
        <dbReference type="PROSITE" id="PS50937"/>
    </source>
</evidence>
<evidence type="ECO:0000256" key="3">
    <source>
        <dbReference type="ARBA" id="ARBA00023163"/>
    </source>
</evidence>
<dbReference type="PANTHER" id="PTHR30204">
    <property type="entry name" value="REDOX-CYCLING DRUG-SENSING TRANSCRIPTIONAL ACTIVATOR SOXR"/>
    <property type="match status" value="1"/>
</dbReference>
<sequence>MAETFTIGTLGKAAGVNLETVRYYERIGLLPPAPRSEGGYRRYDGVAVKRLRFIRRGRELGFGIDEIRTLLQLADHPQQPCDAADHLAQQHLAEVEAKIADLLAMRDVLARLVGCHSTSAEHCRLLETLEQRDCCVGRD</sequence>
<keyword evidence="1" id="KW-0805">Transcription regulation</keyword>
<dbReference type="InterPro" id="IPR047057">
    <property type="entry name" value="MerR_fam"/>
</dbReference>
<name>A0A4U0Q572_9NEIS</name>
<keyword evidence="3" id="KW-0804">Transcription</keyword>
<dbReference type="Proteomes" id="UP000310016">
    <property type="component" value="Unassembled WGS sequence"/>
</dbReference>
<dbReference type="RefSeq" id="WP_136772265.1">
    <property type="nucleotide sequence ID" value="NZ_CP156074.1"/>
</dbReference>
<dbReference type="InterPro" id="IPR015358">
    <property type="entry name" value="Tscrpt_reg_MerR_DNA-bd"/>
</dbReference>
<dbReference type="PRINTS" id="PR00040">
    <property type="entry name" value="HTHMERR"/>
</dbReference>
<dbReference type="OrthoDB" id="9808480at2"/>
<reference evidence="5 6" key="1">
    <citation type="submission" date="2019-04" db="EMBL/GenBank/DDBJ databases">
        <title>Chitiniphilus eburnea sp. nov., a novel chitinolytic bacterium isolated from aquaculture sludge.</title>
        <authorList>
            <person name="Sheng M."/>
        </authorList>
    </citation>
    <scope>NUCLEOTIDE SEQUENCE [LARGE SCALE GENOMIC DNA]</scope>
    <source>
        <strain evidence="5 6">HX-2-15</strain>
    </source>
</reference>
<dbReference type="InterPro" id="IPR009061">
    <property type="entry name" value="DNA-bd_dom_put_sf"/>
</dbReference>
<evidence type="ECO:0000256" key="1">
    <source>
        <dbReference type="ARBA" id="ARBA00023015"/>
    </source>
</evidence>
<dbReference type="Gene3D" id="1.10.1660.10">
    <property type="match status" value="1"/>
</dbReference>
<dbReference type="SUPFAM" id="SSF46955">
    <property type="entry name" value="Putative DNA-binding domain"/>
    <property type="match status" value="1"/>
</dbReference>
<dbReference type="InterPro" id="IPR000551">
    <property type="entry name" value="MerR-type_HTH_dom"/>
</dbReference>
<keyword evidence="2" id="KW-0238">DNA-binding</keyword>
<evidence type="ECO:0000313" key="6">
    <source>
        <dbReference type="Proteomes" id="UP000310016"/>
    </source>
</evidence>
<dbReference type="Pfam" id="PF00376">
    <property type="entry name" value="MerR"/>
    <property type="match status" value="1"/>
</dbReference>
<dbReference type="SMART" id="SM00422">
    <property type="entry name" value="HTH_MERR"/>
    <property type="match status" value="1"/>
</dbReference>
<dbReference type="GO" id="GO:0003677">
    <property type="term" value="F:DNA binding"/>
    <property type="evidence" value="ECO:0007669"/>
    <property type="project" value="UniProtKB-KW"/>
</dbReference>
<comment type="caution">
    <text evidence="5">The sequence shown here is derived from an EMBL/GenBank/DDBJ whole genome shotgun (WGS) entry which is preliminary data.</text>
</comment>
<dbReference type="EMBL" id="SUMF01000003">
    <property type="protein sequence ID" value="TJZ76215.1"/>
    <property type="molecule type" value="Genomic_DNA"/>
</dbReference>
<evidence type="ECO:0000256" key="2">
    <source>
        <dbReference type="ARBA" id="ARBA00023125"/>
    </source>
</evidence>
<accession>A0A4U0Q572</accession>
<proteinExistence type="predicted"/>
<dbReference type="GO" id="GO:0003700">
    <property type="term" value="F:DNA-binding transcription factor activity"/>
    <property type="evidence" value="ECO:0007669"/>
    <property type="project" value="InterPro"/>
</dbReference>
<dbReference type="CDD" id="cd04785">
    <property type="entry name" value="HTH_CadR-PbrR-like"/>
    <property type="match status" value="1"/>
</dbReference>
<gene>
    <name evidence="5" type="ORF">FAZ21_05415</name>
</gene>
<dbReference type="AlphaFoldDB" id="A0A4U0Q572"/>
<keyword evidence="6" id="KW-1185">Reference proteome</keyword>
<evidence type="ECO:0000313" key="5">
    <source>
        <dbReference type="EMBL" id="TJZ76215.1"/>
    </source>
</evidence>
<protein>
    <submittedName>
        <fullName evidence="5">MerR family transcriptional regulator</fullName>
    </submittedName>
</protein>
<dbReference type="PROSITE" id="PS50937">
    <property type="entry name" value="HTH_MERR_2"/>
    <property type="match status" value="1"/>
</dbReference>
<dbReference type="PANTHER" id="PTHR30204:SF92">
    <property type="entry name" value="HTH-TYPE TRANSCRIPTIONAL REGULATOR ZNTR"/>
    <property type="match status" value="1"/>
</dbReference>
<feature type="domain" description="HTH merR-type" evidence="4">
    <location>
        <begin position="4"/>
        <end position="73"/>
    </location>
</feature>
<dbReference type="Pfam" id="PF09278">
    <property type="entry name" value="MerR-DNA-bind"/>
    <property type="match status" value="1"/>
</dbReference>
<organism evidence="5 6">
    <name type="scientific">Chitiniphilus eburneus</name>
    <dbReference type="NCBI Taxonomy" id="2571148"/>
    <lineage>
        <taxon>Bacteria</taxon>
        <taxon>Pseudomonadati</taxon>
        <taxon>Pseudomonadota</taxon>
        <taxon>Betaproteobacteria</taxon>
        <taxon>Neisseriales</taxon>
        <taxon>Chitinibacteraceae</taxon>
        <taxon>Chitiniphilus</taxon>
    </lineage>
</organism>